<dbReference type="GeneTree" id="ENSGT00940000170818"/>
<feature type="compositionally biased region" description="Polar residues" evidence="1">
    <location>
        <begin position="253"/>
        <end position="262"/>
    </location>
</feature>
<dbReference type="InterPro" id="IPR026106">
    <property type="entry name" value="MAP9"/>
</dbReference>
<dbReference type="GO" id="GO:0090307">
    <property type="term" value="P:mitotic spindle assembly"/>
    <property type="evidence" value="ECO:0007669"/>
    <property type="project" value="TreeGrafter"/>
</dbReference>
<dbReference type="Proteomes" id="UP000694620">
    <property type="component" value="Chromosome 5"/>
</dbReference>
<dbReference type="PANTHER" id="PTHR14739:SF9">
    <property type="entry name" value="MICROTUBULE-ASSOCIATED PROTEIN 9"/>
    <property type="match status" value="1"/>
</dbReference>
<feature type="region of interest" description="Disordered" evidence="1">
    <location>
        <begin position="23"/>
        <end position="370"/>
    </location>
</feature>
<feature type="compositionally biased region" description="Low complexity" evidence="1">
    <location>
        <begin position="199"/>
        <end position="211"/>
    </location>
</feature>
<name>A0A8C4RV06_ERPCA</name>
<dbReference type="Ensembl" id="ENSECRT00000008171.1">
    <property type="protein sequence ID" value="ENSECRP00000008043.1"/>
    <property type="gene ID" value="ENSECRG00000005365.1"/>
</dbReference>
<reference evidence="2" key="1">
    <citation type="submission" date="2021-06" db="EMBL/GenBank/DDBJ databases">
        <authorList>
            <consortium name="Wellcome Sanger Institute Data Sharing"/>
        </authorList>
    </citation>
    <scope>NUCLEOTIDE SEQUENCE [LARGE SCALE GENOMIC DNA]</scope>
</reference>
<evidence type="ECO:0000313" key="3">
    <source>
        <dbReference type="Proteomes" id="UP000694620"/>
    </source>
</evidence>
<evidence type="ECO:0000256" key="1">
    <source>
        <dbReference type="SAM" id="MobiDB-lite"/>
    </source>
</evidence>
<accession>A0A8C4RV06</accession>
<dbReference type="GO" id="GO:0000235">
    <property type="term" value="C:astral microtubule"/>
    <property type="evidence" value="ECO:0007669"/>
    <property type="project" value="TreeGrafter"/>
</dbReference>
<reference evidence="2" key="2">
    <citation type="submission" date="2025-08" db="UniProtKB">
        <authorList>
            <consortium name="Ensembl"/>
        </authorList>
    </citation>
    <scope>IDENTIFICATION</scope>
</reference>
<evidence type="ECO:0000313" key="2">
    <source>
        <dbReference type="Ensembl" id="ENSECRP00000008043.1"/>
    </source>
</evidence>
<sequence length="470" mass="53310">LASNIEFIFFPEFLKQFFKSEKNKAGKVKTRKKKPPVNDFKFSDDEVDENERPKKVSFLKKRETSPKRSSDVAQSNDTVDKYRDLKHEKDTLSKYAASRKEWSPSLKSEKELARSHSDSNDPWHKRDSTDDEHRTTPRPRERKLRSTHSTGSLTDGDTPKPKPRQRTLKGSSPSREDSLGSNEETLSRQATSSVSIPLSPTTRSTATSASETQRKLKSPSPKSSPPKSPTSPTISSRFSRYPSSLGDSRHFESTLSKSNNGSAFEDSDNTEDSDPEENKDAKEVQRKSPTLMELMMGKTETSEMSKALSRHDKIIGISGSTSPRMEERRKKKFGSTHLKGITKDSSEDEDGDEPDSALVFKSPDTGNVSKERLLSSQGQIAKNMKSPKPYMTESRYLGTLKVLDQKAQDTSNLEEADTIRATIYQDWITMKKKTLHEEMKRKKLEEQFQKENKKKAGFFFFFASVFDSAW</sequence>
<dbReference type="GO" id="GO:1902412">
    <property type="term" value="P:regulation of mitotic cytokinesis"/>
    <property type="evidence" value="ECO:0007669"/>
    <property type="project" value="TreeGrafter"/>
</dbReference>
<evidence type="ECO:0008006" key="4">
    <source>
        <dbReference type="Google" id="ProtNLM"/>
    </source>
</evidence>
<feature type="compositionally biased region" description="Basic and acidic residues" evidence="1">
    <location>
        <begin position="276"/>
        <end position="286"/>
    </location>
</feature>
<feature type="compositionally biased region" description="Basic residues" evidence="1">
    <location>
        <begin position="25"/>
        <end position="35"/>
    </location>
</feature>
<feature type="compositionally biased region" description="Basic and acidic residues" evidence="1">
    <location>
        <begin position="78"/>
        <end position="139"/>
    </location>
</feature>
<feature type="compositionally biased region" description="Acidic residues" evidence="1">
    <location>
        <begin position="265"/>
        <end position="275"/>
    </location>
</feature>
<feature type="compositionally biased region" description="Polar residues" evidence="1">
    <location>
        <begin position="237"/>
        <end position="246"/>
    </location>
</feature>
<feature type="compositionally biased region" description="Acidic residues" evidence="1">
    <location>
        <begin position="346"/>
        <end position="355"/>
    </location>
</feature>
<dbReference type="GO" id="GO:0000281">
    <property type="term" value="P:mitotic cytokinesis"/>
    <property type="evidence" value="ECO:0007669"/>
    <property type="project" value="InterPro"/>
</dbReference>
<keyword evidence="3" id="KW-1185">Reference proteome</keyword>
<protein>
    <recommendedName>
        <fullName evidence="4">Microtubule-associated protein 9</fullName>
    </recommendedName>
</protein>
<proteinExistence type="predicted"/>
<feature type="compositionally biased region" description="Basic and acidic residues" evidence="1">
    <location>
        <begin position="50"/>
        <end position="70"/>
    </location>
</feature>
<dbReference type="PANTHER" id="PTHR14739">
    <property type="entry name" value="MICROTUBULE-ASSOCIATED PROTEIN 9"/>
    <property type="match status" value="1"/>
</dbReference>
<dbReference type="GO" id="GO:0008017">
    <property type="term" value="F:microtubule binding"/>
    <property type="evidence" value="ECO:0007669"/>
    <property type="project" value="TreeGrafter"/>
</dbReference>
<feature type="compositionally biased region" description="Polar residues" evidence="1">
    <location>
        <begin position="168"/>
        <end position="198"/>
    </location>
</feature>
<reference evidence="2" key="3">
    <citation type="submission" date="2025-09" db="UniProtKB">
        <authorList>
            <consortium name="Ensembl"/>
        </authorList>
    </citation>
    <scope>IDENTIFICATION</scope>
</reference>
<dbReference type="AlphaFoldDB" id="A0A8C4RV06"/>
<organism evidence="2 3">
    <name type="scientific">Erpetoichthys calabaricus</name>
    <name type="common">Rope fish</name>
    <name type="synonym">Calamoichthys calabaricus</name>
    <dbReference type="NCBI Taxonomy" id="27687"/>
    <lineage>
        <taxon>Eukaryota</taxon>
        <taxon>Metazoa</taxon>
        <taxon>Chordata</taxon>
        <taxon>Craniata</taxon>
        <taxon>Vertebrata</taxon>
        <taxon>Euteleostomi</taxon>
        <taxon>Actinopterygii</taxon>
        <taxon>Polypteriformes</taxon>
        <taxon>Polypteridae</taxon>
        <taxon>Erpetoichthys</taxon>
    </lineage>
</organism>